<organism evidence="1 2">
    <name type="scientific">Scopulibacillus darangshiensis</name>
    <dbReference type="NCBI Taxonomy" id="442528"/>
    <lineage>
        <taxon>Bacteria</taxon>
        <taxon>Bacillati</taxon>
        <taxon>Bacillota</taxon>
        <taxon>Bacilli</taxon>
        <taxon>Bacillales</taxon>
        <taxon>Sporolactobacillaceae</taxon>
        <taxon>Scopulibacillus</taxon>
    </lineage>
</organism>
<name>A0A4R2NGG9_9BACL</name>
<comment type="caution">
    <text evidence="1">The sequence shown here is derived from an EMBL/GenBank/DDBJ whole genome shotgun (WGS) entry which is preliminary data.</text>
</comment>
<accession>A0A4R2NGG9</accession>
<dbReference type="AlphaFoldDB" id="A0A4R2NGG9"/>
<proteinExistence type="predicted"/>
<gene>
    <name evidence="1" type="ORF">EV207_1547</name>
</gene>
<reference evidence="1 2" key="1">
    <citation type="submission" date="2019-03" db="EMBL/GenBank/DDBJ databases">
        <title>Genomic Encyclopedia of Type Strains, Phase IV (KMG-IV): sequencing the most valuable type-strain genomes for metagenomic binning, comparative biology and taxonomic classification.</title>
        <authorList>
            <person name="Goeker M."/>
        </authorList>
    </citation>
    <scope>NUCLEOTIDE SEQUENCE [LARGE SCALE GENOMIC DNA]</scope>
    <source>
        <strain evidence="1 2">DSM 19377</strain>
    </source>
</reference>
<keyword evidence="2" id="KW-1185">Reference proteome</keyword>
<dbReference type="RefSeq" id="WP_132748069.1">
    <property type="nucleotide sequence ID" value="NZ_SLXK01000054.1"/>
</dbReference>
<evidence type="ECO:0008006" key="3">
    <source>
        <dbReference type="Google" id="ProtNLM"/>
    </source>
</evidence>
<evidence type="ECO:0000313" key="1">
    <source>
        <dbReference type="EMBL" id="TCP20245.1"/>
    </source>
</evidence>
<protein>
    <recommendedName>
        <fullName evidence="3">N-acetylglutamate synthase-like GNAT family acetyltransferase</fullName>
    </recommendedName>
</protein>
<dbReference type="EMBL" id="SLXK01000054">
    <property type="protein sequence ID" value="TCP20245.1"/>
    <property type="molecule type" value="Genomic_DNA"/>
</dbReference>
<sequence>METIIYPAKEEDYDKVRNFANQAGRNLAFTETAQYLLMTDKSDKLLATLGVYIEGNHALIRSLVMDSAACKIPDLFHFLDTAAGYAEGKGAKAVFFATLIPGELFAPLGFEVIAFTDLPGDAQQVFFDQYSRYPQTLIILKKTC</sequence>
<dbReference type="Proteomes" id="UP000295416">
    <property type="component" value="Unassembled WGS sequence"/>
</dbReference>
<evidence type="ECO:0000313" key="2">
    <source>
        <dbReference type="Proteomes" id="UP000295416"/>
    </source>
</evidence>